<name>A0ABR2K4L0_9EUKA</name>
<dbReference type="Gene3D" id="2.30.29.170">
    <property type="match status" value="1"/>
</dbReference>
<comment type="subcellular location">
    <subcellularLocation>
        <location evidence="1">Cell projection</location>
        <location evidence="1">Cilium</location>
    </subcellularLocation>
    <subcellularLocation>
        <location evidence="2">Cytoplasm</location>
        <location evidence="2">Cytoskeleton</location>
    </subcellularLocation>
</comment>
<evidence type="ECO:0000313" key="8">
    <source>
        <dbReference type="EMBL" id="KAK8886064.1"/>
    </source>
</evidence>
<dbReference type="InterPro" id="IPR006602">
    <property type="entry name" value="DM10_dom"/>
</dbReference>
<organism evidence="8 9">
    <name type="scientific">Tritrichomonas musculus</name>
    <dbReference type="NCBI Taxonomy" id="1915356"/>
    <lineage>
        <taxon>Eukaryota</taxon>
        <taxon>Metamonada</taxon>
        <taxon>Parabasalia</taxon>
        <taxon>Tritrichomonadida</taxon>
        <taxon>Tritrichomonadidae</taxon>
        <taxon>Tritrichomonas</taxon>
    </lineage>
</organism>
<dbReference type="PANTHER" id="PTHR12086">
    <property type="entry name" value="EF-HAND DOMAIN C-TERMINAL CONTAINING PROTEIN"/>
    <property type="match status" value="1"/>
</dbReference>
<dbReference type="Pfam" id="PF06565">
    <property type="entry name" value="DM10_dom"/>
    <property type="match status" value="1"/>
</dbReference>
<dbReference type="SUPFAM" id="SSF47473">
    <property type="entry name" value="EF-hand"/>
    <property type="match status" value="1"/>
</dbReference>
<evidence type="ECO:0000259" key="7">
    <source>
        <dbReference type="PROSITE" id="PS51336"/>
    </source>
</evidence>
<keyword evidence="6" id="KW-0966">Cell projection</keyword>
<dbReference type="InterPro" id="IPR011992">
    <property type="entry name" value="EF-hand-dom_pair"/>
</dbReference>
<dbReference type="Gene3D" id="1.10.238.10">
    <property type="entry name" value="EF-hand"/>
    <property type="match status" value="1"/>
</dbReference>
<dbReference type="Proteomes" id="UP001470230">
    <property type="component" value="Unassembled WGS sequence"/>
</dbReference>
<sequence length="187" mass="22321">MSKLVKEEITELIFTAKLVSDDVENRDREFVIRMSIIDDEIKIWENETPGFRGGFFYKSPHYREKAKFDPSRAFIGSKINVNLNTFLLVDAPDSTLDYMESQPDTFPYSDLSVVLDKIRHNSDREELRKKFEKYDQGKIGRILLDEAKLFFHDEFTDLNEQEIRTVLRRYQFYNTNRFDYNEFLVSL</sequence>
<dbReference type="EMBL" id="JAPFFF010000007">
    <property type="protein sequence ID" value="KAK8886064.1"/>
    <property type="molecule type" value="Genomic_DNA"/>
</dbReference>
<evidence type="ECO:0000313" key="9">
    <source>
        <dbReference type="Proteomes" id="UP001470230"/>
    </source>
</evidence>
<keyword evidence="9" id="KW-1185">Reference proteome</keyword>
<comment type="caution">
    <text evidence="8">The sequence shown here is derived from an EMBL/GenBank/DDBJ whole genome shotgun (WGS) entry which is preliminary data.</text>
</comment>
<protein>
    <recommendedName>
        <fullName evidence="7">DM10 domain-containing protein</fullName>
    </recommendedName>
</protein>
<feature type="domain" description="DM10" evidence="7">
    <location>
        <begin position="8"/>
        <end position="103"/>
    </location>
</feature>
<dbReference type="PROSITE" id="PS51336">
    <property type="entry name" value="DM10"/>
    <property type="match status" value="1"/>
</dbReference>
<evidence type="ECO:0000256" key="6">
    <source>
        <dbReference type="ARBA" id="ARBA00023273"/>
    </source>
</evidence>
<keyword evidence="3" id="KW-0963">Cytoplasm</keyword>
<dbReference type="InterPro" id="IPR040193">
    <property type="entry name" value="EFHC1/EFHC2/EFHB"/>
</dbReference>
<reference evidence="8 9" key="1">
    <citation type="submission" date="2024-04" db="EMBL/GenBank/DDBJ databases">
        <title>Tritrichomonas musculus Genome.</title>
        <authorList>
            <person name="Alves-Ferreira E."/>
            <person name="Grigg M."/>
            <person name="Lorenzi H."/>
            <person name="Galac M."/>
        </authorList>
    </citation>
    <scope>NUCLEOTIDE SEQUENCE [LARGE SCALE GENOMIC DNA]</scope>
    <source>
        <strain evidence="8 9">EAF2021</strain>
    </source>
</reference>
<accession>A0ABR2K4L0</accession>
<evidence type="ECO:0000256" key="4">
    <source>
        <dbReference type="ARBA" id="ARBA00022737"/>
    </source>
</evidence>
<gene>
    <name evidence="8" type="ORF">M9Y10_041524</name>
</gene>
<evidence type="ECO:0000256" key="2">
    <source>
        <dbReference type="ARBA" id="ARBA00004245"/>
    </source>
</evidence>
<evidence type="ECO:0000256" key="1">
    <source>
        <dbReference type="ARBA" id="ARBA00004138"/>
    </source>
</evidence>
<evidence type="ECO:0000256" key="5">
    <source>
        <dbReference type="ARBA" id="ARBA00023212"/>
    </source>
</evidence>
<evidence type="ECO:0000256" key="3">
    <source>
        <dbReference type="ARBA" id="ARBA00022490"/>
    </source>
</evidence>
<proteinExistence type="predicted"/>
<keyword evidence="5" id="KW-0206">Cytoskeleton</keyword>
<keyword evidence="4" id="KW-0677">Repeat</keyword>